<reference evidence="2" key="1">
    <citation type="submission" date="2021-02" db="EMBL/GenBank/DDBJ databases">
        <title>Metagenome analyses of Stigonema ocellatum DSM 106950, Chlorogloea purpurea SAG 13.99 and Gomphosphaeria aponina DSM 107014.</title>
        <authorList>
            <person name="Marter P."/>
            <person name="Huang S."/>
        </authorList>
    </citation>
    <scope>NUCLEOTIDE SEQUENCE</scope>
    <source>
        <strain evidence="2">JP213</strain>
    </source>
</reference>
<dbReference type="EMBL" id="JADQBC010000016">
    <property type="protein sequence ID" value="MBR8826974.1"/>
    <property type="molecule type" value="Genomic_DNA"/>
</dbReference>
<dbReference type="PANTHER" id="PTHR22916:SF3">
    <property type="entry name" value="UDP-GLCNAC:BETAGAL BETA-1,3-N-ACETYLGLUCOSAMINYLTRANSFERASE-LIKE PROTEIN 1"/>
    <property type="match status" value="1"/>
</dbReference>
<dbReference type="SUPFAM" id="SSF53448">
    <property type="entry name" value="Nucleotide-diphospho-sugar transferases"/>
    <property type="match status" value="1"/>
</dbReference>
<evidence type="ECO:0000259" key="1">
    <source>
        <dbReference type="Pfam" id="PF00535"/>
    </source>
</evidence>
<proteinExistence type="predicted"/>
<dbReference type="Proteomes" id="UP000767446">
    <property type="component" value="Unassembled WGS sequence"/>
</dbReference>
<feature type="domain" description="Glycosyltransferase 2-like" evidence="1">
    <location>
        <begin position="6"/>
        <end position="130"/>
    </location>
</feature>
<organism evidence="2 3">
    <name type="scientific">Gomphosphaeria aponina SAG 52.96 = DSM 107014</name>
    <dbReference type="NCBI Taxonomy" id="1521640"/>
    <lineage>
        <taxon>Bacteria</taxon>
        <taxon>Bacillati</taxon>
        <taxon>Cyanobacteriota</taxon>
        <taxon>Cyanophyceae</taxon>
        <taxon>Oscillatoriophycideae</taxon>
        <taxon>Chroococcales</taxon>
        <taxon>Gomphosphaeriaceae</taxon>
        <taxon>Gomphosphaeria</taxon>
    </lineage>
</organism>
<sequence>MKPLITVITSVLNGADCLEKSIQSVINQTAKKQIEYILIDGQSTDGTIDMIKKYEREISYWSSEADTGIYSAWNKGLKQAHGEWICFLGADDFFASPDTIETVIPFLEKAFPTYRVVYGKTQLISGLDDKIVATRGQPWAQIKKRFLQEMCIPHRSTFHHCLLFQDHGNFNSQLKISGDYDFLLRELKEKAAYFVDLPLVRARLGGISLNSNYMLQTAQERKIVRKSNQMSLKRKDYTLFLKVYTLGLLKQFLGRDFTVFLLDFYRQLLGKEKLWKYVSRKNP</sequence>
<evidence type="ECO:0000313" key="3">
    <source>
        <dbReference type="Proteomes" id="UP000767446"/>
    </source>
</evidence>
<gene>
    <name evidence="2" type="ORF">DSM107014_03550</name>
</gene>
<dbReference type="Pfam" id="PF00535">
    <property type="entry name" value="Glycos_transf_2"/>
    <property type="match status" value="1"/>
</dbReference>
<dbReference type="CDD" id="cd06433">
    <property type="entry name" value="GT_2_WfgS_like"/>
    <property type="match status" value="1"/>
</dbReference>
<dbReference type="AlphaFoldDB" id="A0A941GMQ9"/>
<dbReference type="InterPro" id="IPR029044">
    <property type="entry name" value="Nucleotide-diphossugar_trans"/>
</dbReference>
<comment type="caution">
    <text evidence="2">The sequence shown here is derived from an EMBL/GenBank/DDBJ whole genome shotgun (WGS) entry which is preliminary data.</text>
</comment>
<dbReference type="InterPro" id="IPR001173">
    <property type="entry name" value="Glyco_trans_2-like"/>
</dbReference>
<evidence type="ECO:0000313" key="2">
    <source>
        <dbReference type="EMBL" id="MBR8826974.1"/>
    </source>
</evidence>
<dbReference type="PANTHER" id="PTHR22916">
    <property type="entry name" value="GLYCOSYLTRANSFERASE"/>
    <property type="match status" value="1"/>
</dbReference>
<dbReference type="Gene3D" id="3.90.550.10">
    <property type="entry name" value="Spore Coat Polysaccharide Biosynthesis Protein SpsA, Chain A"/>
    <property type="match status" value="1"/>
</dbReference>
<name>A0A941GMQ9_9CHRO</name>
<protein>
    <submittedName>
        <fullName evidence="2">Glycosyltransferase</fullName>
    </submittedName>
</protein>
<accession>A0A941GMQ9</accession>
<dbReference type="GO" id="GO:0016758">
    <property type="term" value="F:hexosyltransferase activity"/>
    <property type="evidence" value="ECO:0007669"/>
    <property type="project" value="UniProtKB-ARBA"/>
</dbReference>